<dbReference type="InterPro" id="IPR004006">
    <property type="entry name" value="DhaK_dom"/>
</dbReference>
<dbReference type="EMBL" id="DVOE01000086">
    <property type="protein sequence ID" value="HIU99307.1"/>
    <property type="molecule type" value="Genomic_DNA"/>
</dbReference>
<keyword evidence="2" id="KW-0808">Transferase</keyword>
<dbReference type="SUPFAM" id="SSF82549">
    <property type="entry name" value="DAK1/DegV-like"/>
    <property type="match status" value="1"/>
</dbReference>
<dbReference type="InterPro" id="IPR050861">
    <property type="entry name" value="Dihydroxyacetone_Kinase"/>
</dbReference>
<gene>
    <name evidence="2" type="ORF">IAC73_05655</name>
</gene>
<dbReference type="PANTHER" id="PTHR28629">
    <property type="entry name" value="TRIOKINASE/FMN CYCLASE"/>
    <property type="match status" value="1"/>
</dbReference>
<dbReference type="GO" id="GO:0005829">
    <property type="term" value="C:cytosol"/>
    <property type="evidence" value="ECO:0007669"/>
    <property type="project" value="TreeGrafter"/>
</dbReference>
<reference evidence="2" key="2">
    <citation type="journal article" date="2021" name="PeerJ">
        <title>Extensive microbial diversity within the chicken gut microbiome revealed by metagenomics and culture.</title>
        <authorList>
            <person name="Gilroy R."/>
            <person name="Ravi A."/>
            <person name="Getino M."/>
            <person name="Pursley I."/>
            <person name="Horton D.L."/>
            <person name="Alikhan N.F."/>
            <person name="Baker D."/>
            <person name="Gharbi K."/>
            <person name="Hall N."/>
            <person name="Watson M."/>
            <person name="Adriaenssens E.M."/>
            <person name="Foster-Nyarko E."/>
            <person name="Jarju S."/>
            <person name="Secka A."/>
            <person name="Antonio M."/>
            <person name="Oren A."/>
            <person name="Chaudhuri R.R."/>
            <person name="La Ragione R."/>
            <person name="Hildebrand F."/>
            <person name="Pallen M.J."/>
        </authorList>
    </citation>
    <scope>NUCLEOTIDE SEQUENCE</scope>
    <source>
        <strain evidence="2">10406</strain>
    </source>
</reference>
<dbReference type="GO" id="GO:0004371">
    <property type="term" value="F:glycerone kinase activity"/>
    <property type="evidence" value="ECO:0007669"/>
    <property type="project" value="InterPro"/>
</dbReference>
<evidence type="ECO:0000313" key="2">
    <source>
        <dbReference type="EMBL" id="HIU99307.1"/>
    </source>
</evidence>
<organism evidence="2 3">
    <name type="scientific">Candidatus Limadaptatus stercoripullorum</name>
    <dbReference type="NCBI Taxonomy" id="2840846"/>
    <lineage>
        <taxon>Bacteria</taxon>
        <taxon>Bacillati</taxon>
        <taxon>Bacillota</taxon>
        <taxon>Clostridia</taxon>
        <taxon>Eubacteriales</taxon>
        <taxon>Candidatus Limadaptatus</taxon>
    </lineage>
</organism>
<dbReference type="PROSITE" id="PS51481">
    <property type="entry name" value="DHAK"/>
    <property type="match status" value="1"/>
</dbReference>
<dbReference type="Proteomes" id="UP000886857">
    <property type="component" value="Unassembled WGS sequence"/>
</dbReference>
<evidence type="ECO:0000313" key="3">
    <source>
        <dbReference type="Proteomes" id="UP000886857"/>
    </source>
</evidence>
<dbReference type="Pfam" id="PF02733">
    <property type="entry name" value="Dak1"/>
    <property type="match status" value="1"/>
</dbReference>
<sequence>MKKIMNTPETFVYDMCHGLAKAHPELEFVEKFKIVKKKEINPDKVSLISGGGSGHEPAHAGFVGRGMLDCAVCGDVFASPSQIQVYNAIKECATDKGVLLIIKNYSGDC</sequence>
<dbReference type="PANTHER" id="PTHR28629:SF4">
    <property type="entry name" value="TRIOKINASE_FMN CYCLASE"/>
    <property type="match status" value="1"/>
</dbReference>
<dbReference type="Gene3D" id="3.40.50.10440">
    <property type="entry name" value="Dihydroxyacetone kinase, domain 1"/>
    <property type="match status" value="1"/>
</dbReference>
<reference evidence="2" key="1">
    <citation type="submission" date="2020-10" db="EMBL/GenBank/DDBJ databases">
        <authorList>
            <person name="Gilroy R."/>
        </authorList>
    </citation>
    <scope>NUCLEOTIDE SEQUENCE</scope>
    <source>
        <strain evidence="2">10406</strain>
    </source>
</reference>
<feature type="non-terminal residue" evidence="2">
    <location>
        <position position="109"/>
    </location>
</feature>
<name>A0A9D1NA19_9FIRM</name>
<comment type="caution">
    <text evidence="2">The sequence shown here is derived from an EMBL/GenBank/DDBJ whole genome shotgun (WGS) entry which is preliminary data.</text>
</comment>
<evidence type="ECO:0000259" key="1">
    <source>
        <dbReference type="PROSITE" id="PS51481"/>
    </source>
</evidence>
<protein>
    <submittedName>
        <fullName evidence="2">Dihydroxyacetone kinase subunit DhaK</fullName>
    </submittedName>
</protein>
<proteinExistence type="predicted"/>
<dbReference type="GO" id="GO:0019563">
    <property type="term" value="P:glycerol catabolic process"/>
    <property type="evidence" value="ECO:0007669"/>
    <property type="project" value="TreeGrafter"/>
</dbReference>
<feature type="domain" description="DhaK" evidence="1">
    <location>
        <begin position="7"/>
        <end position="109"/>
    </location>
</feature>
<dbReference type="AlphaFoldDB" id="A0A9D1NA19"/>
<accession>A0A9D1NA19</accession>
<keyword evidence="2" id="KW-0418">Kinase</keyword>